<name>A0AA86VHL1_9FABA</name>
<proteinExistence type="predicted"/>
<reference evidence="3" key="1">
    <citation type="submission" date="2023-10" db="EMBL/GenBank/DDBJ databases">
        <authorList>
            <person name="Domelevo Entfellner J.-B."/>
        </authorList>
    </citation>
    <scope>NUCLEOTIDE SEQUENCE</scope>
</reference>
<dbReference type="PROSITE" id="PS50174">
    <property type="entry name" value="G_PATCH"/>
    <property type="match status" value="1"/>
</dbReference>
<feature type="non-terminal residue" evidence="3">
    <location>
        <position position="1"/>
    </location>
</feature>
<dbReference type="Pfam" id="PF01585">
    <property type="entry name" value="G-patch"/>
    <property type="match status" value="1"/>
</dbReference>
<dbReference type="AlphaFoldDB" id="A0AA86VHL1"/>
<dbReference type="InterPro" id="IPR000467">
    <property type="entry name" value="G_patch_dom"/>
</dbReference>
<keyword evidence="4" id="KW-1185">Reference proteome</keyword>
<evidence type="ECO:0000256" key="1">
    <source>
        <dbReference type="SAM" id="MobiDB-lite"/>
    </source>
</evidence>
<evidence type="ECO:0000313" key="3">
    <source>
        <dbReference type="EMBL" id="CAJ1964396.1"/>
    </source>
</evidence>
<evidence type="ECO:0000259" key="2">
    <source>
        <dbReference type="PROSITE" id="PS50174"/>
    </source>
</evidence>
<feature type="region of interest" description="Disordered" evidence="1">
    <location>
        <begin position="24"/>
        <end position="96"/>
    </location>
</feature>
<feature type="domain" description="G-patch" evidence="2">
    <location>
        <begin position="24"/>
        <end position="62"/>
    </location>
</feature>
<protein>
    <recommendedName>
        <fullName evidence="2">G-patch domain-containing protein</fullName>
    </recommendedName>
</protein>
<accession>A0AA86VHL1</accession>
<dbReference type="Gramene" id="rna-AYBTSS11_LOCUS20289">
    <property type="protein sequence ID" value="CAJ1964396.1"/>
    <property type="gene ID" value="gene-AYBTSS11_LOCUS20289"/>
</dbReference>
<feature type="compositionally biased region" description="Basic and acidic residues" evidence="1">
    <location>
        <begin position="62"/>
        <end position="74"/>
    </location>
</feature>
<organism evidence="3 4">
    <name type="scientific">Sphenostylis stenocarpa</name>
    <dbReference type="NCBI Taxonomy" id="92480"/>
    <lineage>
        <taxon>Eukaryota</taxon>
        <taxon>Viridiplantae</taxon>
        <taxon>Streptophyta</taxon>
        <taxon>Embryophyta</taxon>
        <taxon>Tracheophyta</taxon>
        <taxon>Spermatophyta</taxon>
        <taxon>Magnoliopsida</taxon>
        <taxon>eudicotyledons</taxon>
        <taxon>Gunneridae</taxon>
        <taxon>Pentapetalae</taxon>
        <taxon>rosids</taxon>
        <taxon>fabids</taxon>
        <taxon>Fabales</taxon>
        <taxon>Fabaceae</taxon>
        <taxon>Papilionoideae</taxon>
        <taxon>50 kb inversion clade</taxon>
        <taxon>NPAAA clade</taxon>
        <taxon>indigoferoid/millettioid clade</taxon>
        <taxon>Phaseoleae</taxon>
        <taxon>Sphenostylis</taxon>
    </lineage>
</organism>
<sequence>LHPSSKRRSSSLYYEAGQDLGSTMLKHGYHPGQGLGADSQGMREPPKFEDNPFKYGLGYDPTKGRAEGRKREVSPPHTQADIPKRRDASVKSYPSH</sequence>
<dbReference type="EMBL" id="OY731403">
    <property type="protein sequence ID" value="CAJ1964396.1"/>
    <property type="molecule type" value="Genomic_DNA"/>
</dbReference>
<evidence type="ECO:0000313" key="4">
    <source>
        <dbReference type="Proteomes" id="UP001189624"/>
    </source>
</evidence>
<gene>
    <name evidence="3" type="ORF">AYBTSS11_LOCUS20289</name>
</gene>
<dbReference type="Proteomes" id="UP001189624">
    <property type="component" value="Chromosome 6"/>
</dbReference>
<dbReference type="GO" id="GO:0003676">
    <property type="term" value="F:nucleic acid binding"/>
    <property type="evidence" value="ECO:0007669"/>
    <property type="project" value="InterPro"/>
</dbReference>